<gene>
    <name evidence="7" type="ORF">GSOID_T00001049001</name>
</gene>
<evidence type="ECO:0000313" key="8">
    <source>
        <dbReference type="Proteomes" id="UP000001307"/>
    </source>
</evidence>
<evidence type="ECO:0000256" key="2">
    <source>
        <dbReference type="ARBA" id="ARBA00023157"/>
    </source>
</evidence>
<evidence type="ECO:0000256" key="5">
    <source>
        <dbReference type="SAM" id="SignalP"/>
    </source>
</evidence>
<dbReference type="Gene3D" id="2.10.10.10">
    <property type="entry name" value="Fibronectin, type II, collagen-binding"/>
    <property type="match status" value="1"/>
</dbReference>
<feature type="region of interest" description="Disordered" evidence="4">
    <location>
        <begin position="81"/>
        <end position="109"/>
    </location>
</feature>
<sequence length="228" mass="26199">MRATVALLYFTYVFPSILHFEEDEDLWDDTIPCDAHKYPTERWGLEGTDIQLDCQCHKKIKKWNGAIWAVNFTMKQEEINNRTRKPDKPPFHGPKNGGSNTFSPFMIEDRPPSEHHVKIEVPKTARNLTCSFPFMNYGKEFNQCVSSGRHNQLCWCATQAGVNIDGVNPEEAQKGYIPPEKGAAAIAKQTVWDNCQCQKNQRGINIWTNPQRGKPWKPTKCVFPFILQ</sequence>
<feature type="chain" id="PRO_5003192594" description="Fibronectin type-II domain-containing protein" evidence="5">
    <location>
        <begin position="20"/>
        <end position="228"/>
    </location>
</feature>
<dbReference type="Proteomes" id="UP000001307">
    <property type="component" value="Unassembled WGS sequence"/>
</dbReference>
<comment type="caution">
    <text evidence="3">Lacks conserved residue(s) required for the propagation of feature annotation.</text>
</comment>
<dbReference type="PROSITE" id="PS51092">
    <property type="entry name" value="FN2_2"/>
    <property type="match status" value="1"/>
</dbReference>
<dbReference type="AlphaFoldDB" id="E4X3T9"/>
<keyword evidence="5" id="KW-0732">Signal</keyword>
<keyword evidence="1" id="KW-0677">Repeat</keyword>
<dbReference type="SUPFAM" id="SSF57440">
    <property type="entry name" value="Kringle-like"/>
    <property type="match status" value="1"/>
</dbReference>
<dbReference type="InterPro" id="IPR013806">
    <property type="entry name" value="Kringle-like"/>
</dbReference>
<evidence type="ECO:0000256" key="1">
    <source>
        <dbReference type="ARBA" id="ARBA00022737"/>
    </source>
</evidence>
<evidence type="ECO:0000313" key="7">
    <source>
        <dbReference type="EMBL" id="CBY23727.1"/>
    </source>
</evidence>
<feature type="compositionally biased region" description="Basic and acidic residues" evidence="4">
    <location>
        <begin position="81"/>
        <end position="90"/>
    </location>
</feature>
<name>E4X3T9_OIKDI</name>
<feature type="signal peptide" evidence="5">
    <location>
        <begin position="1"/>
        <end position="19"/>
    </location>
</feature>
<protein>
    <recommendedName>
        <fullName evidence="6">Fibronectin type-II domain-containing protein</fullName>
    </recommendedName>
</protein>
<evidence type="ECO:0000259" key="6">
    <source>
        <dbReference type="PROSITE" id="PS51092"/>
    </source>
</evidence>
<evidence type="ECO:0000256" key="4">
    <source>
        <dbReference type="SAM" id="MobiDB-lite"/>
    </source>
</evidence>
<feature type="domain" description="Fibronectin type-II" evidence="6">
    <location>
        <begin position="125"/>
        <end position="179"/>
    </location>
</feature>
<dbReference type="EMBL" id="FN653024">
    <property type="protein sequence ID" value="CBY23727.1"/>
    <property type="molecule type" value="Genomic_DNA"/>
</dbReference>
<proteinExistence type="predicted"/>
<keyword evidence="8" id="KW-1185">Reference proteome</keyword>
<keyword evidence="2 3" id="KW-1015">Disulfide bond</keyword>
<dbReference type="InParanoid" id="E4X3T9"/>
<reference evidence="7" key="1">
    <citation type="journal article" date="2010" name="Science">
        <title>Plasticity of animal genome architecture unmasked by rapid evolution of a pelagic tunicate.</title>
        <authorList>
            <person name="Denoeud F."/>
            <person name="Henriet S."/>
            <person name="Mungpakdee S."/>
            <person name="Aury J.M."/>
            <person name="Da Silva C."/>
            <person name="Brinkmann H."/>
            <person name="Mikhaleva J."/>
            <person name="Olsen L.C."/>
            <person name="Jubin C."/>
            <person name="Canestro C."/>
            <person name="Bouquet J.M."/>
            <person name="Danks G."/>
            <person name="Poulain J."/>
            <person name="Campsteijn C."/>
            <person name="Adamski M."/>
            <person name="Cross I."/>
            <person name="Yadetie F."/>
            <person name="Muffato M."/>
            <person name="Louis A."/>
            <person name="Butcher S."/>
            <person name="Tsagkogeorga G."/>
            <person name="Konrad A."/>
            <person name="Singh S."/>
            <person name="Jensen M.F."/>
            <person name="Cong E.H."/>
            <person name="Eikeseth-Otteraa H."/>
            <person name="Noel B."/>
            <person name="Anthouard V."/>
            <person name="Porcel B.M."/>
            <person name="Kachouri-Lafond R."/>
            <person name="Nishino A."/>
            <person name="Ugolini M."/>
            <person name="Chourrout P."/>
            <person name="Nishida H."/>
            <person name="Aasland R."/>
            <person name="Huzurbazar S."/>
            <person name="Westhof E."/>
            <person name="Delsuc F."/>
            <person name="Lehrach H."/>
            <person name="Reinhardt R."/>
            <person name="Weissenbach J."/>
            <person name="Roy S.W."/>
            <person name="Artiguenave F."/>
            <person name="Postlethwait J.H."/>
            <person name="Manak J.R."/>
            <person name="Thompson E.M."/>
            <person name="Jaillon O."/>
            <person name="Du Pasquier L."/>
            <person name="Boudinot P."/>
            <person name="Liberles D.A."/>
            <person name="Volff J.N."/>
            <person name="Philippe H."/>
            <person name="Lenhard B."/>
            <person name="Roest Crollius H."/>
            <person name="Wincker P."/>
            <person name="Chourrout D."/>
        </authorList>
    </citation>
    <scope>NUCLEOTIDE SEQUENCE [LARGE SCALE GENOMIC DNA]</scope>
</reference>
<feature type="disulfide bond" evidence="3">
    <location>
        <begin position="130"/>
        <end position="156"/>
    </location>
</feature>
<dbReference type="InterPro" id="IPR000562">
    <property type="entry name" value="FN_type2_dom"/>
</dbReference>
<organism evidence="7">
    <name type="scientific">Oikopleura dioica</name>
    <name type="common">Tunicate</name>
    <dbReference type="NCBI Taxonomy" id="34765"/>
    <lineage>
        <taxon>Eukaryota</taxon>
        <taxon>Metazoa</taxon>
        <taxon>Chordata</taxon>
        <taxon>Tunicata</taxon>
        <taxon>Appendicularia</taxon>
        <taxon>Copelata</taxon>
        <taxon>Oikopleuridae</taxon>
        <taxon>Oikopleura</taxon>
    </lineage>
</organism>
<dbReference type="InterPro" id="IPR036943">
    <property type="entry name" value="FN_type2_sf"/>
</dbReference>
<dbReference type="Pfam" id="PF00040">
    <property type="entry name" value="fn2"/>
    <property type="match status" value="1"/>
</dbReference>
<accession>E4X3T9</accession>
<evidence type="ECO:0000256" key="3">
    <source>
        <dbReference type="PROSITE-ProRule" id="PRU00479"/>
    </source>
</evidence>